<dbReference type="InterPro" id="IPR029039">
    <property type="entry name" value="Flavoprotein-like_sf"/>
</dbReference>
<dbReference type="GO" id="GO:0010181">
    <property type="term" value="F:FMN binding"/>
    <property type="evidence" value="ECO:0007669"/>
    <property type="project" value="UniProtKB-UniRule"/>
</dbReference>
<dbReference type="NCBIfam" id="TIGR01753">
    <property type="entry name" value="flav_short"/>
    <property type="match status" value="1"/>
</dbReference>
<evidence type="ECO:0000256" key="3">
    <source>
        <dbReference type="ARBA" id="ARBA00017869"/>
    </source>
</evidence>
<sequence>MSKILIVFGSATGNTENIAHLIEAKLAKAGNEVTVQNAAAATADHLADGYDAVLMGASCWGDDEIEMQDDFATLFEQADKMDLKGKKVAAFASGDREYVHFCGAVDVIEAKAKELGAEVVAEGLRLEGDGGGNDEEVSNYTASILQHL</sequence>
<reference evidence="10 11" key="1">
    <citation type="journal article" date="2018" name="MBio">
        <title>Insights into the evolution of host association through the isolation and characterization of a novel human periodontal pathobiont, Desulfobulbus oralis.</title>
        <authorList>
            <person name="Cross K.L."/>
            <person name="Chirania P."/>
            <person name="Xiong W."/>
            <person name="Beall C.J."/>
            <person name="Elkins J.G."/>
            <person name="Giannone R.J."/>
            <person name="Griffen A.L."/>
            <person name="Guss A.M."/>
            <person name="Hettich R.L."/>
            <person name="Joshi S.S."/>
            <person name="Mokrzan E.M."/>
            <person name="Martin R.K."/>
            <person name="Zhulin I.B."/>
            <person name="Leys E.J."/>
            <person name="Podar M."/>
        </authorList>
    </citation>
    <scope>NUCLEOTIDE SEQUENCE [LARGE SCALE GENOMIC DNA]</scope>
    <source>
        <strain evidence="10 11">ORNL</strain>
    </source>
</reference>
<comment type="similarity">
    <text evidence="2 8">Belongs to the flavodoxin family.</text>
</comment>
<dbReference type="InterPro" id="IPR001226">
    <property type="entry name" value="Flavodoxin_CS"/>
</dbReference>
<keyword evidence="11" id="KW-1185">Reference proteome</keyword>
<dbReference type="AlphaFoldDB" id="A0A2L1GLK5"/>
<organism evidence="10 11">
    <name type="scientific">Desulfobulbus oralis</name>
    <dbReference type="NCBI Taxonomy" id="1986146"/>
    <lineage>
        <taxon>Bacteria</taxon>
        <taxon>Pseudomonadati</taxon>
        <taxon>Thermodesulfobacteriota</taxon>
        <taxon>Desulfobulbia</taxon>
        <taxon>Desulfobulbales</taxon>
        <taxon>Desulfobulbaceae</taxon>
        <taxon>Desulfobulbus</taxon>
    </lineage>
</organism>
<accession>A0A2L1GLK5</accession>
<dbReference type="InterPro" id="IPR010087">
    <property type="entry name" value="Flav_short"/>
</dbReference>
<evidence type="ECO:0000313" key="11">
    <source>
        <dbReference type="Proteomes" id="UP000239867"/>
    </source>
</evidence>
<protein>
    <recommendedName>
        <fullName evidence="3 8">Flavodoxin</fullName>
    </recommendedName>
</protein>
<feature type="domain" description="Flavodoxin-like" evidence="9">
    <location>
        <begin position="4"/>
        <end position="145"/>
    </location>
</feature>
<evidence type="ECO:0000256" key="4">
    <source>
        <dbReference type="ARBA" id="ARBA00022448"/>
    </source>
</evidence>
<dbReference type="PANTHER" id="PTHR42809">
    <property type="entry name" value="FLAVODOXIN 2"/>
    <property type="match status" value="1"/>
</dbReference>
<dbReference type="OrthoDB" id="9790745at2"/>
<dbReference type="PANTHER" id="PTHR42809:SF1">
    <property type="entry name" value="FLAVODOXIN 1"/>
    <property type="match status" value="1"/>
</dbReference>
<dbReference type="PROSITE" id="PS50902">
    <property type="entry name" value="FLAVODOXIN_LIKE"/>
    <property type="match status" value="1"/>
</dbReference>
<evidence type="ECO:0000313" key="10">
    <source>
        <dbReference type="EMBL" id="AVD70571.1"/>
    </source>
</evidence>
<evidence type="ECO:0000259" key="9">
    <source>
        <dbReference type="PROSITE" id="PS50902"/>
    </source>
</evidence>
<dbReference type="Proteomes" id="UP000239867">
    <property type="component" value="Chromosome"/>
</dbReference>
<keyword evidence="7 8" id="KW-0249">Electron transport</keyword>
<evidence type="ECO:0000256" key="5">
    <source>
        <dbReference type="ARBA" id="ARBA00022630"/>
    </source>
</evidence>
<dbReference type="GO" id="GO:0009055">
    <property type="term" value="F:electron transfer activity"/>
    <property type="evidence" value="ECO:0007669"/>
    <property type="project" value="UniProtKB-UniRule"/>
</dbReference>
<keyword evidence="6 8" id="KW-0288">FMN</keyword>
<gene>
    <name evidence="10" type="ORF">CAY53_02975</name>
</gene>
<dbReference type="InterPro" id="IPR008254">
    <property type="entry name" value="Flavodoxin/NO_synth"/>
</dbReference>
<evidence type="ECO:0000256" key="6">
    <source>
        <dbReference type="ARBA" id="ARBA00022643"/>
    </source>
</evidence>
<proteinExistence type="inferred from homology"/>
<dbReference type="RefSeq" id="WP_017865827.1">
    <property type="nucleotide sequence ID" value="NZ_CP021255.1"/>
</dbReference>
<evidence type="ECO:0000256" key="8">
    <source>
        <dbReference type="RuleBase" id="RU367037"/>
    </source>
</evidence>
<evidence type="ECO:0000256" key="1">
    <source>
        <dbReference type="ARBA" id="ARBA00001917"/>
    </source>
</evidence>
<dbReference type="SUPFAM" id="SSF52218">
    <property type="entry name" value="Flavoproteins"/>
    <property type="match status" value="1"/>
</dbReference>
<dbReference type="EMBL" id="CP021255">
    <property type="protein sequence ID" value="AVD70571.1"/>
    <property type="molecule type" value="Genomic_DNA"/>
</dbReference>
<name>A0A2L1GLK5_9BACT</name>
<comment type="cofactor">
    <cofactor evidence="1 8">
        <name>FMN</name>
        <dbReference type="ChEBI" id="CHEBI:58210"/>
    </cofactor>
</comment>
<evidence type="ECO:0000256" key="7">
    <source>
        <dbReference type="ARBA" id="ARBA00022982"/>
    </source>
</evidence>
<keyword evidence="5 8" id="KW-0285">Flavoprotein</keyword>
<dbReference type="InterPro" id="IPR050619">
    <property type="entry name" value="Flavodoxin"/>
</dbReference>
<dbReference type="Gene3D" id="3.40.50.360">
    <property type="match status" value="1"/>
</dbReference>
<dbReference type="PROSITE" id="PS00201">
    <property type="entry name" value="FLAVODOXIN"/>
    <property type="match status" value="1"/>
</dbReference>
<evidence type="ECO:0000256" key="2">
    <source>
        <dbReference type="ARBA" id="ARBA00005267"/>
    </source>
</evidence>
<keyword evidence="4 8" id="KW-0813">Transport</keyword>
<dbReference type="KEGG" id="deo:CAY53_02975"/>
<dbReference type="Pfam" id="PF00258">
    <property type="entry name" value="Flavodoxin_1"/>
    <property type="match status" value="1"/>
</dbReference>
<comment type="function">
    <text evidence="8">Low-potential electron donor to a number of redox enzymes.</text>
</comment>